<evidence type="ECO:0000313" key="2">
    <source>
        <dbReference type="EMBL" id="MBB2201058.1"/>
    </source>
</evidence>
<dbReference type="Gene3D" id="1.10.3210.10">
    <property type="entry name" value="Hypothetical protein af1432"/>
    <property type="match status" value="1"/>
</dbReference>
<dbReference type="InterPro" id="IPR052194">
    <property type="entry name" value="MESH1"/>
</dbReference>
<evidence type="ECO:0000313" key="3">
    <source>
        <dbReference type="Proteomes" id="UP000578030"/>
    </source>
</evidence>
<dbReference type="Pfam" id="PF13328">
    <property type="entry name" value="HD_4"/>
    <property type="match status" value="1"/>
</dbReference>
<dbReference type="PANTHER" id="PTHR46246:SF1">
    <property type="entry name" value="GUANOSINE-3',5'-BIS(DIPHOSPHATE) 3'-PYROPHOSPHOHYDROLASE MESH1"/>
    <property type="match status" value="1"/>
</dbReference>
<dbReference type="PANTHER" id="PTHR46246">
    <property type="entry name" value="GUANOSINE-3',5'-BIS(DIPHOSPHATE) 3'-PYROPHOSPHOHYDROLASE MESH1"/>
    <property type="match status" value="1"/>
</dbReference>
<keyword evidence="3" id="KW-1185">Reference proteome</keyword>
<dbReference type="RefSeq" id="WP_182955682.1">
    <property type="nucleotide sequence ID" value="NZ_JABEQM010000003.1"/>
</dbReference>
<dbReference type="Proteomes" id="UP000578030">
    <property type="component" value="Unassembled WGS sequence"/>
</dbReference>
<dbReference type="GO" id="GO:0008893">
    <property type="term" value="F:guanosine-3',5'-bis(diphosphate) 3'-diphosphatase activity"/>
    <property type="evidence" value="ECO:0007669"/>
    <property type="project" value="TreeGrafter"/>
</dbReference>
<dbReference type="SUPFAM" id="SSF109604">
    <property type="entry name" value="HD-domain/PDEase-like"/>
    <property type="match status" value="1"/>
</dbReference>
<protein>
    <submittedName>
        <fullName evidence="2">HD domain-containing protein</fullName>
    </submittedName>
</protein>
<dbReference type="AlphaFoldDB" id="A0A7W4K627"/>
<proteinExistence type="predicted"/>
<dbReference type="SMART" id="SM00471">
    <property type="entry name" value="HDc"/>
    <property type="match status" value="1"/>
</dbReference>
<comment type="caution">
    <text evidence="2">The sequence shown here is derived from an EMBL/GenBank/DDBJ whole genome shotgun (WGS) entry which is preliminary data.</text>
</comment>
<gene>
    <name evidence="2" type="ORF">HLH28_05595</name>
</gene>
<sequence length="167" mass="17958">MTDLVSRAAAFATAAHAGVGQRRKYTNEPFIVHPRRVAELVASTGARDEVVAAAWLHDVVEDTNVTLAEIEAVFGAEIATLVDMVTDVIPPEEGARALCLGLNRDHLARASAEAQTISIASLMDNAELIARYEAEQAEYHLHEKLELLRVLGKGDAGLYMQAALVVA</sequence>
<feature type="domain" description="HD/PDEase" evidence="1">
    <location>
        <begin position="26"/>
        <end position="135"/>
    </location>
</feature>
<reference evidence="2 3" key="1">
    <citation type="submission" date="2020-04" db="EMBL/GenBank/DDBJ databases">
        <title>Description of novel Gluconacetobacter.</title>
        <authorList>
            <person name="Sombolestani A."/>
        </authorList>
    </citation>
    <scope>NUCLEOTIDE SEQUENCE [LARGE SCALE GENOMIC DNA]</scope>
    <source>
        <strain evidence="2 3">LMG 27802</strain>
    </source>
</reference>
<dbReference type="EMBL" id="JABEQM010000003">
    <property type="protein sequence ID" value="MBB2201058.1"/>
    <property type="molecule type" value="Genomic_DNA"/>
</dbReference>
<accession>A0A7W4K627</accession>
<organism evidence="2 3">
    <name type="scientific">Gluconacetobacter tumulisoli</name>
    <dbReference type="NCBI Taxonomy" id="1286189"/>
    <lineage>
        <taxon>Bacteria</taxon>
        <taxon>Pseudomonadati</taxon>
        <taxon>Pseudomonadota</taxon>
        <taxon>Alphaproteobacteria</taxon>
        <taxon>Acetobacterales</taxon>
        <taxon>Acetobacteraceae</taxon>
        <taxon>Gluconacetobacter</taxon>
    </lineage>
</organism>
<evidence type="ECO:0000259" key="1">
    <source>
        <dbReference type="SMART" id="SM00471"/>
    </source>
</evidence>
<name>A0A7W4K627_9PROT</name>
<dbReference type="InterPro" id="IPR003607">
    <property type="entry name" value="HD/PDEase_dom"/>
</dbReference>